<proteinExistence type="predicted"/>
<protein>
    <submittedName>
        <fullName evidence="1">Uncharacterized protein</fullName>
    </submittedName>
</protein>
<accession>A0A1F6MCV2</accession>
<gene>
    <name evidence="1" type="ORF">A2754_03555</name>
</gene>
<evidence type="ECO:0000313" key="1">
    <source>
        <dbReference type="EMBL" id="OGH69445.1"/>
    </source>
</evidence>
<dbReference type="EMBL" id="MFPU01000042">
    <property type="protein sequence ID" value="OGH69445.1"/>
    <property type="molecule type" value="Genomic_DNA"/>
</dbReference>
<sequence length="142" mass="16668">MELIRDFCGDQRALWQRVPTLALEADGRQGFSDAKKFAYRDGIWQPLWEKDTRFPVCVDLRTGELLQYIYGRQIDEMEPALPEDVLRLALALDSINATKIVEDLDYATRQPMPSHMNPVDRERNIEFYRPMVAEFYRRVAGR</sequence>
<dbReference type="AlphaFoldDB" id="A0A1F6MCV2"/>
<reference evidence="1 2" key="1">
    <citation type="journal article" date="2016" name="Nat. Commun.">
        <title>Thousands of microbial genomes shed light on interconnected biogeochemical processes in an aquifer system.</title>
        <authorList>
            <person name="Anantharaman K."/>
            <person name="Brown C.T."/>
            <person name="Hug L.A."/>
            <person name="Sharon I."/>
            <person name="Castelle C.J."/>
            <person name="Probst A.J."/>
            <person name="Thomas B.C."/>
            <person name="Singh A."/>
            <person name="Wilkins M.J."/>
            <person name="Karaoz U."/>
            <person name="Brodie E.L."/>
            <person name="Williams K.H."/>
            <person name="Hubbard S.S."/>
            <person name="Banfield J.F."/>
        </authorList>
    </citation>
    <scope>NUCLEOTIDE SEQUENCE [LARGE SCALE GENOMIC DNA]</scope>
</reference>
<evidence type="ECO:0000313" key="2">
    <source>
        <dbReference type="Proteomes" id="UP000177953"/>
    </source>
</evidence>
<name>A0A1F6MCV2_9BACT</name>
<organism evidence="1 2">
    <name type="scientific">Candidatus Magasanikbacteria bacterium RIFCSPHIGHO2_01_FULL_47_8</name>
    <dbReference type="NCBI Taxonomy" id="1798673"/>
    <lineage>
        <taxon>Bacteria</taxon>
        <taxon>Candidatus Magasanikiibacteriota</taxon>
    </lineage>
</organism>
<comment type="caution">
    <text evidence="1">The sequence shown here is derived from an EMBL/GenBank/DDBJ whole genome shotgun (WGS) entry which is preliminary data.</text>
</comment>
<dbReference type="Proteomes" id="UP000177953">
    <property type="component" value="Unassembled WGS sequence"/>
</dbReference>